<dbReference type="SUPFAM" id="SSF53335">
    <property type="entry name" value="S-adenosyl-L-methionine-dependent methyltransferases"/>
    <property type="match status" value="1"/>
</dbReference>
<dbReference type="GO" id="GO:0003723">
    <property type="term" value="F:RNA binding"/>
    <property type="evidence" value="ECO:0007669"/>
    <property type="project" value="UniProtKB-UniRule"/>
</dbReference>
<dbReference type="Proteomes" id="UP000230750">
    <property type="component" value="Unassembled WGS sequence"/>
</dbReference>
<keyword evidence="1 4" id="KW-0489">Methyltransferase</keyword>
<dbReference type="PROSITE" id="PS51686">
    <property type="entry name" value="SAM_MT_RSMB_NOP"/>
    <property type="match status" value="1"/>
</dbReference>
<accession>A0A2G8KVA1</accession>
<feature type="region of interest" description="Disordered" evidence="2">
    <location>
        <begin position="567"/>
        <end position="644"/>
    </location>
</feature>
<organism evidence="4 5">
    <name type="scientific">Stichopus japonicus</name>
    <name type="common">Sea cucumber</name>
    <dbReference type="NCBI Taxonomy" id="307972"/>
    <lineage>
        <taxon>Eukaryota</taxon>
        <taxon>Metazoa</taxon>
        <taxon>Echinodermata</taxon>
        <taxon>Eleutherozoa</taxon>
        <taxon>Echinozoa</taxon>
        <taxon>Holothuroidea</taxon>
        <taxon>Aspidochirotacea</taxon>
        <taxon>Aspidochirotida</taxon>
        <taxon>Stichopodidae</taxon>
        <taxon>Apostichopus</taxon>
    </lineage>
</organism>
<comment type="caution">
    <text evidence="4">The sequence shown here is derived from an EMBL/GenBank/DDBJ whole genome shotgun (WGS) entry which is preliminary data.</text>
</comment>
<comment type="caution">
    <text evidence="1">Lacks conserved residue(s) required for the propagation of feature annotation.</text>
</comment>
<protein>
    <submittedName>
        <fullName evidence="4">Putative methyltransferase NSUN7 isoform X2</fullName>
    </submittedName>
</protein>
<evidence type="ECO:0000313" key="4">
    <source>
        <dbReference type="EMBL" id="PIK51943.1"/>
    </source>
</evidence>
<keyword evidence="1" id="KW-0949">S-adenosyl-L-methionine</keyword>
<evidence type="ECO:0000256" key="2">
    <source>
        <dbReference type="SAM" id="MobiDB-lite"/>
    </source>
</evidence>
<evidence type="ECO:0000259" key="3">
    <source>
        <dbReference type="PROSITE" id="PS51686"/>
    </source>
</evidence>
<dbReference type="GO" id="GO:0032259">
    <property type="term" value="P:methylation"/>
    <property type="evidence" value="ECO:0007669"/>
    <property type="project" value="UniProtKB-KW"/>
</dbReference>
<feature type="compositionally biased region" description="Basic residues" evidence="2">
    <location>
        <begin position="569"/>
        <end position="581"/>
    </location>
</feature>
<evidence type="ECO:0000256" key="1">
    <source>
        <dbReference type="PROSITE-ProRule" id="PRU01023"/>
    </source>
</evidence>
<comment type="similarity">
    <text evidence="1">Belongs to the class I-like SAM-binding methyltransferase superfamily. RsmB/NOP family.</text>
</comment>
<name>A0A2G8KVA1_STIJA</name>
<dbReference type="GO" id="GO:0008168">
    <property type="term" value="F:methyltransferase activity"/>
    <property type="evidence" value="ECO:0007669"/>
    <property type="project" value="UniProtKB-KW"/>
</dbReference>
<feature type="domain" description="SAM-dependent MTase RsmB/NOP-type" evidence="3">
    <location>
        <begin position="211"/>
        <end position="528"/>
    </location>
</feature>
<keyword evidence="5" id="KW-1185">Reference proteome</keyword>
<dbReference type="InterPro" id="IPR001678">
    <property type="entry name" value="MeTrfase_RsmB-F_NOP2_dom"/>
</dbReference>
<dbReference type="PANTHER" id="PTHR14663">
    <property type="entry name" value="METHYLTRANSFERASE NSUN7-RELATED"/>
    <property type="match status" value="1"/>
</dbReference>
<dbReference type="AlphaFoldDB" id="A0A2G8KVA1"/>
<dbReference type="STRING" id="307972.A0A2G8KVA1"/>
<dbReference type="PANTHER" id="PTHR14663:SF2">
    <property type="entry name" value="METHYLTRANSFERASE NSUN7-RELATED"/>
    <property type="match status" value="1"/>
</dbReference>
<keyword evidence="1" id="KW-0694">RNA-binding</keyword>
<dbReference type="EMBL" id="MRZV01000349">
    <property type="protein sequence ID" value="PIK51943.1"/>
    <property type="molecule type" value="Genomic_DNA"/>
</dbReference>
<dbReference type="InterPro" id="IPR029063">
    <property type="entry name" value="SAM-dependent_MTases_sf"/>
</dbReference>
<dbReference type="Gene3D" id="3.30.70.1170">
    <property type="entry name" value="Sun protein, domain 3"/>
    <property type="match status" value="1"/>
</dbReference>
<dbReference type="Gene3D" id="3.40.50.150">
    <property type="entry name" value="Vaccinia Virus protein VP39"/>
    <property type="match status" value="1"/>
</dbReference>
<gene>
    <name evidence="4" type="ORF">BSL78_11151</name>
</gene>
<dbReference type="Pfam" id="PF21148">
    <property type="entry name" value="NSUN5_fdxn-like"/>
    <property type="match status" value="1"/>
</dbReference>
<proteinExistence type="inferred from homology"/>
<evidence type="ECO:0000313" key="5">
    <source>
        <dbReference type="Proteomes" id="UP000230750"/>
    </source>
</evidence>
<feature type="region of interest" description="Disordered" evidence="2">
    <location>
        <begin position="1"/>
        <end position="34"/>
    </location>
</feature>
<keyword evidence="1 4" id="KW-0808">Transferase</keyword>
<feature type="compositionally biased region" description="Basic residues" evidence="2">
    <location>
        <begin position="613"/>
        <end position="622"/>
    </location>
</feature>
<dbReference type="OrthoDB" id="6817893at2759"/>
<feature type="compositionally biased region" description="Polar residues" evidence="2">
    <location>
        <begin position="1"/>
        <end position="20"/>
    </location>
</feature>
<dbReference type="InterPro" id="IPR049561">
    <property type="entry name" value="NSUN5_7_fdxn-like"/>
</dbReference>
<reference evidence="4 5" key="1">
    <citation type="journal article" date="2017" name="PLoS Biol.">
        <title>The sea cucumber genome provides insights into morphological evolution and visceral regeneration.</title>
        <authorList>
            <person name="Zhang X."/>
            <person name="Sun L."/>
            <person name="Yuan J."/>
            <person name="Sun Y."/>
            <person name="Gao Y."/>
            <person name="Zhang L."/>
            <person name="Li S."/>
            <person name="Dai H."/>
            <person name="Hamel J.F."/>
            <person name="Liu C."/>
            <person name="Yu Y."/>
            <person name="Liu S."/>
            <person name="Lin W."/>
            <person name="Guo K."/>
            <person name="Jin S."/>
            <person name="Xu P."/>
            <person name="Storey K.B."/>
            <person name="Huan P."/>
            <person name="Zhang T."/>
            <person name="Zhou Y."/>
            <person name="Zhang J."/>
            <person name="Lin C."/>
            <person name="Li X."/>
            <person name="Xing L."/>
            <person name="Huo D."/>
            <person name="Sun M."/>
            <person name="Wang L."/>
            <person name="Mercier A."/>
            <person name="Li F."/>
            <person name="Yang H."/>
            <person name="Xiang J."/>
        </authorList>
    </citation>
    <scope>NUCLEOTIDE SEQUENCE [LARGE SCALE GENOMIC DNA]</scope>
    <source>
        <strain evidence="4">Shaxun</strain>
        <tissue evidence="4">Muscle</tissue>
    </source>
</reference>
<sequence>METRHSYSSPDQFQNQGRSQTPGGPPLPTGLELGNSISESAMDSLAESLENDSTSVAHVIYHYAGLLFGSLSPGFKSDKLLVDKNAETNSYDPVKIPVKNDTLKKQIYDLAFSTLKYQALLEEILLDSGYYSYDMIPDENHQPIMVILCNMMQRHFVKRRQMGLESTIPYIQEIEEDLNKHLVRLNAALARNRIKFQARSIEHLLPVKVREREECGVQLPTYAWINQLRISVPEAVDALREEGYSRVSSIERLHDDGFLQDENCSDVVAFPAGSRERLEETDLVKGGHLIIQDKVCCLGPHSVTPLISEGDDVIHVGVGSGLTTAHLATLTDSFNSTVYGFGVRDNEQLEELQERASHYGITNLKYIPENFLEVQHTDPRLKNVKAVLVTPPDSRSGLLNPVEFIMKEGEDLSILKEMSQESFDTEKINSLVVDQMDLLKHAMKFPKVQVVVYATLSILEEENESVVTKAVEYTNLRTPGTKNPYKIIAPTVPLSPKDLECHPATSRFLKIAPSSSTGGCFVAVVSRQDQAMSASDILARAAAKGLYSLSAEGGDLLEGETVDEAVERKMKRKSPRNKQKSIQKLIRSSKSSHAAEAGHGHHANRKATSPTRKPAKKTKPVRTARINFNQLPDRPRQWNISSDS</sequence>
<dbReference type="InterPro" id="IPR042620">
    <property type="entry name" value="NSUN7"/>
</dbReference>
<feature type="compositionally biased region" description="Low complexity" evidence="2">
    <location>
        <begin position="588"/>
        <end position="597"/>
    </location>
</feature>